<feature type="compositionally biased region" description="Polar residues" evidence="1">
    <location>
        <begin position="342"/>
        <end position="356"/>
    </location>
</feature>
<feature type="region of interest" description="Disordered" evidence="1">
    <location>
        <begin position="342"/>
        <end position="408"/>
    </location>
</feature>
<evidence type="ECO:0000256" key="1">
    <source>
        <dbReference type="SAM" id="MobiDB-lite"/>
    </source>
</evidence>
<dbReference type="AlphaFoldDB" id="A0A1V9XDD5"/>
<dbReference type="GO" id="GO:0005634">
    <property type="term" value="C:nucleus"/>
    <property type="evidence" value="ECO:0007669"/>
    <property type="project" value="TreeGrafter"/>
</dbReference>
<dbReference type="GO" id="GO:0061860">
    <property type="term" value="F:DNA clamp unloader activity"/>
    <property type="evidence" value="ECO:0007669"/>
    <property type="project" value="TreeGrafter"/>
</dbReference>
<accession>A0A1V9XDD5</accession>
<dbReference type="PANTHER" id="PTHR23389">
    <property type="entry name" value="CHROMOSOME TRANSMISSION FIDELITY FACTOR 18"/>
    <property type="match status" value="1"/>
</dbReference>
<feature type="compositionally biased region" description="Polar residues" evidence="1">
    <location>
        <begin position="114"/>
        <end position="130"/>
    </location>
</feature>
<dbReference type="Proteomes" id="UP000192247">
    <property type="component" value="Unassembled WGS sequence"/>
</dbReference>
<dbReference type="GO" id="GO:0003677">
    <property type="term" value="F:DNA binding"/>
    <property type="evidence" value="ECO:0007669"/>
    <property type="project" value="TreeGrafter"/>
</dbReference>
<sequence>MNTPLQAQSGRIARRKKKRSTNSFQDTESSPELTTASAKRIKQSSPPNEDPRQSTASSQANVSKEISLTQSTEEATDDEVEMSTVDKTLTKISGNLLIKQNTIVPPDNAKACSGSATLKTSHPPQLTSYTGRRRHRPKRRRFRKAVINGESSSDDSVVLITQSPSPARRRCKRPQGTQQNPEYIEVNSDEESPPDDSFTHRDTWTLKYAPNMFGTFVGNEAAVEQLENWLREWQDPARNMKDFISSYNHEYTCSTVSQQEAASNAIFIKGPPGVGKTSLVYYAAHRLGYMVLEVNSSSERPGRRILADLQEATQSSHVEGTKVSTGKSISSFFKPTLSSAQTVFEPSTSPTSTSNRGKFGKSNKKTPAVHSKRTLQHFFSPKNSPTSSKADPVTDDTSTKCSPEVTTDMDGRITESKSVGIKAFFKPDKKTDGAETPRTAVPHVRSSLSPIVETGNLAAEGAVVNQKIKCSKNMIILFDDVDVIFEDEGDEGFWMALDTVVKNSKKPCILTATQDYESIVKRCRLLQNAPLLELHRPNPTEVAALVKRVCATENRDLTDYNVEFMCQYMASDVRRSLLQMEYETVSPGLTQTVYPANRTIGALLYLGYIDDVLTIQLAYKKVGFNALYASLQDCLPFNFEEESLDSAGERFNSALPPCRSLRKPETEADQSVDKAFKSATLKDLSEIFDELSACDLFTGALDRVGEECLPSYERAKRWMDRLPMEGQNKSLRLIEELLEIEAFVLLRKVVKPISRISERFRALAESQQRALSVLHVKITSGFHDIHRHLEKVRVCEKTLEDVLGTLPIPYFLARDYLAYLVRICKAEEIRKKHPRRSAHRFLHYLYLTGIFFSPEQLFRLTNFWQDKHA</sequence>
<feature type="compositionally biased region" description="Polar residues" evidence="1">
    <location>
        <begin position="21"/>
        <end position="73"/>
    </location>
</feature>
<dbReference type="EMBL" id="MNPL01014579">
    <property type="protein sequence ID" value="OQR71446.1"/>
    <property type="molecule type" value="Genomic_DNA"/>
</dbReference>
<comment type="caution">
    <text evidence="2">The sequence shown here is derived from an EMBL/GenBank/DDBJ whole genome shotgun (WGS) entry which is preliminary data.</text>
</comment>
<dbReference type="Gene3D" id="3.40.50.300">
    <property type="entry name" value="P-loop containing nucleotide triphosphate hydrolases"/>
    <property type="match status" value="2"/>
</dbReference>
<evidence type="ECO:0008006" key="4">
    <source>
        <dbReference type="Google" id="ProtNLM"/>
    </source>
</evidence>
<reference evidence="2 3" key="1">
    <citation type="journal article" date="2017" name="Gigascience">
        <title>Draft genome of the honey bee ectoparasitic mite, Tropilaelaps mercedesae, is shaped by the parasitic life history.</title>
        <authorList>
            <person name="Dong X."/>
            <person name="Armstrong S.D."/>
            <person name="Xia D."/>
            <person name="Makepeace B.L."/>
            <person name="Darby A.C."/>
            <person name="Kadowaki T."/>
        </authorList>
    </citation>
    <scope>NUCLEOTIDE SEQUENCE [LARGE SCALE GENOMIC DNA]</scope>
    <source>
        <strain evidence="2">Wuxi-XJTLU</strain>
    </source>
</reference>
<protein>
    <recommendedName>
        <fullName evidence="4">AAA+ ATPase domain-containing protein</fullName>
    </recommendedName>
</protein>
<dbReference type="PANTHER" id="PTHR23389:SF21">
    <property type="entry name" value="ATPASE FAMILY AAA DOMAIN-CONTAINING PROTEIN 5"/>
    <property type="match status" value="1"/>
</dbReference>
<evidence type="ECO:0000313" key="3">
    <source>
        <dbReference type="Proteomes" id="UP000192247"/>
    </source>
</evidence>
<gene>
    <name evidence="2" type="ORF">BIW11_10991</name>
</gene>
<organism evidence="2 3">
    <name type="scientific">Tropilaelaps mercedesae</name>
    <dbReference type="NCBI Taxonomy" id="418985"/>
    <lineage>
        <taxon>Eukaryota</taxon>
        <taxon>Metazoa</taxon>
        <taxon>Ecdysozoa</taxon>
        <taxon>Arthropoda</taxon>
        <taxon>Chelicerata</taxon>
        <taxon>Arachnida</taxon>
        <taxon>Acari</taxon>
        <taxon>Parasitiformes</taxon>
        <taxon>Mesostigmata</taxon>
        <taxon>Gamasina</taxon>
        <taxon>Dermanyssoidea</taxon>
        <taxon>Laelapidae</taxon>
        <taxon>Tropilaelaps</taxon>
    </lineage>
</organism>
<dbReference type="SUPFAM" id="SSF52540">
    <property type="entry name" value="P-loop containing nucleoside triphosphate hydrolases"/>
    <property type="match status" value="1"/>
</dbReference>
<dbReference type="InterPro" id="IPR027417">
    <property type="entry name" value="P-loop_NTPase"/>
</dbReference>
<evidence type="ECO:0000313" key="2">
    <source>
        <dbReference type="EMBL" id="OQR71446.1"/>
    </source>
</evidence>
<feature type="region of interest" description="Disordered" evidence="1">
    <location>
        <begin position="1"/>
        <end position="82"/>
    </location>
</feature>
<feature type="compositionally biased region" description="Basic residues" evidence="1">
    <location>
        <begin position="131"/>
        <end position="144"/>
    </location>
</feature>
<name>A0A1V9XDD5_9ACAR</name>
<proteinExistence type="predicted"/>
<feature type="region of interest" description="Disordered" evidence="1">
    <location>
        <begin position="110"/>
        <end position="198"/>
    </location>
</feature>
<dbReference type="InParanoid" id="A0A1V9XDD5"/>
<dbReference type="STRING" id="418985.A0A1V9XDD5"/>
<feature type="compositionally biased region" description="Polar residues" evidence="1">
    <location>
        <begin position="149"/>
        <end position="165"/>
    </location>
</feature>
<dbReference type="OrthoDB" id="9996895at2759"/>
<keyword evidence="3" id="KW-1185">Reference proteome</keyword>
<feature type="compositionally biased region" description="Polar residues" evidence="1">
    <location>
        <begin position="381"/>
        <end position="405"/>
    </location>
</feature>